<dbReference type="GO" id="GO:0015078">
    <property type="term" value="F:proton transmembrane transporter activity"/>
    <property type="evidence" value="ECO:0007669"/>
    <property type="project" value="InterPro"/>
</dbReference>
<proteinExistence type="inferred from homology"/>
<evidence type="ECO:0000256" key="2">
    <source>
        <dbReference type="ARBA" id="ARBA00008892"/>
    </source>
</evidence>
<evidence type="ECO:0000256" key="15">
    <source>
        <dbReference type="SAM" id="SignalP"/>
    </source>
</evidence>
<comment type="similarity">
    <text evidence="2 14">Belongs to the ATPase protein 8 family.</text>
</comment>
<comment type="subunit">
    <text evidence="13">Component of the ATP synthase complex composed at least of ATP5F1A/subunit alpha, ATP5F1B/subunit beta, ATP5MC1/subunit c (homooctomer), MT-ATP6/subunit a, MT-ATP8/subunit 8, ATP5ME/subunit e, ATP5MF/subunit f, ATP5MG/subunit g, ATP5MK/subunit k, ATP5MJ/subunit j, ATP5F1C/subunit gamma, ATP5F1D/subunit delta, ATP5F1E/subunit epsilon, ATP5PF/subunit F6, ATP5PB/subunit b, ATP5PD/subunit d, ATP5PO/subunit OSCP. ATP synthase complex consists of a soluble F(1) head domain (subunits alpha(3) and beta(3)) - the catalytic core - and a membrane F(0) domain - the membrane proton channel (subunits c, a, 8, e, f, g, k and j). These two domains are linked by a central stalk (subunits gamma, delta, and epsilon) rotating inside the F1 region and a stationary peripheral stalk (subunits F6, b, d, and OSCP).</text>
</comment>
<organism evidence="16">
    <name type="scientific">Sillaginopsis panijus</name>
    <name type="common">flathead sillago</name>
    <dbReference type="NCBI Taxonomy" id="270580"/>
    <lineage>
        <taxon>Eukaryota</taxon>
        <taxon>Metazoa</taxon>
        <taxon>Chordata</taxon>
        <taxon>Craniata</taxon>
        <taxon>Vertebrata</taxon>
        <taxon>Euteleostomi</taxon>
        <taxon>Actinopterygii</taxon>
        <taxon>Neopterygii</taxon>
        <taxon>Teleostei</taxon>
        <taxon>Neoteleostei</taxon>
        <taxon>Acanthomorphata</taxon>
        <taxon>Eupercaria</taxon>
        <taxon>Sillaginidae</taxon>
        <taxon>Sillaginopsis</taxon>
    </lineage>
</organism>
<name>A0A679ELV5_9TELE</name>
<accession>A0A679ELV5</accession>
<protein>
    <recommendedName>
        <fullName evidence="14">ATP synthase complex subunit 8</fullName>
    </recommendedName>
</protein>
<evidence type="ECO:0000256" key="1">
    <source>
        <dbReference type="ARBA" id="ARBA00004304"/>
    </source>
</evidence>
<dbReference type="GO" id="GO:0045259">
    <property type="term" value="C:proton-transporting ATP synthase complex"/>
    <property type="evidence" value="ECO:0007669"/>
    <property type="project" value="UniProtKB-KW"/>
</dbReference>
<reference evidence="16" key="1">
    <citation type="submission" date="2004-04" db="EMBL/GenBank/DDBJ databases">
        <title>The ray-finned fish phylogeny.</title>
        <authorList>
            <person name="Miya M."/>
        </authorList>
    </citation>
    <scope>NUCLEOTIDE SEQUENCE</scope>
</reference>
<dbReference type="Pfam" id="PF00895">
    <property type="entry name" value="ATP-synt_8"/>
    <property type="match status" value="1"/>
</dbReference>
<evidence type="ECO:0000256" key="7">
    <source>
        <dbReference type="ARBA" id="ARBA00022989"/>
    </source>
</evidence>
<feature type="signal peptide" evidence="15">
    <location>
        <begin position="1"/>
        <end position="30"/>
    </location>
</feature>
<dbReference type="GO" id="GO:0031966">
    <property type="term" value="C:mitochondrial membrane"/>
    <property type="evidence" value="ECO:0007669"/>
    <property type="project" value="UniProtKB-SubCell"/>
</dbReference>
<keyword evidence="7" id="KW-1133">Transmembrane helix</keyword>
<evidence type="ECO:0000256" key="14">
    <source>
        <dbReference type="RuleBase" id="RU003661"/>
    </source>
</evidence>
<evidence type="ECO:0000256" key="12">
    <source>
        <dbReference type="ARBA" id="ARBA00053067"/>
    </source>
</evidence>
<dbReference type="InterPro" id="IPR001421">
    <property type="entry name" value="ATP8_metazoa"/>
</dbReference>
<evidence type="ECO:0000256" key="6">
    <source>
        <dbReference type="ARBA" id="ARBA00022781"/>
    </source>
</evidence>
<dbReference type="EMBL" id="AP006802">
    <property type="protein sequence ID" value="BBU25934.1"/>
    <property type="molecule type" value="Genomic_DNA"/>
</dbReference>
<dbReference type="GO" id="GO:0015986">
    <property type="term" value="P:proton motive force-driven ATP synthesis"/>
    <property type="evidence" value="ECO:0007669"/>
    <property type="project" value="InterPro"/>
</dbReference>
<evidence type="ECO:0000313" key="16">
    <source>
        <dbReference type="EMBL" id="BBU25934.1"/>
    </source>
</evidence>
<keyword evidence="9 14" id="KW-0496">Mitochondrion</keyword>
<evidence type="ECO:0000256" key="5">
    <source>
        <dbReference type="ARBA" id="ARBA00022692"/>
    </source>
</evidence>
<dbReference type="InterPro" id="IPR050635">
    <property type="entry name" value="ATPase_protein_8"/>
</dbReference>
<geneLocation type="mitochondrion" evidence="16"/>
<keyword evidence="11" id="KW-0066">ATP synthesis</keyword>
<evidence type="ECO:0000256" key="10">
    <source>
        <dbReference type="ARBA" id="ARBA00023136"/>
    </source>
</evidence>
<keyword evidence="5 14" id="KW-0812">Transmembrane</keyword>
<dbReference type="PANTHER" id="PTHR39937">
    <property type="entry name" value="ATP SYNTHASE PROTEIN 8"/>
    <property type="match status" value="1"/>
</dbReference>
<gene>
    <name evidence="16" type="primary">ATPase8</name>
</gene>
<dbReference type="AlphaFoldDB" id="A0A679ELV5"/>
<keyword evidence="6 14" id="KW-0375">Hydrogen ion transport</keyword>
<keyword evidence="10" id="KW-0472">Membrane</keyword>
<evidence type="ECO:0000256" key="13">
    <source>
        <dbReference type="ARBA" id="ARBA00064647"/>
    </source>
</evidence>
<feature type="chain" id="PRO_5025492223" description="ATP synthase complex subunit 8" evidence="15">
    <location>
        <begin position="31"/>
        <end position="55"/>
    </location>
</feature>
<keyword evidence="3 14" id="KW-0813">Transport</keyword>
<keyword evidence="4 14" id="KW-0138">CF(0)</keyword>
<dbReference type="PANTHER" id="PTHR39937:SF1">
    <property type="entry name" value="ATP SYNTHASE PROTEIN 8"/>
    <property type="match status" value="1"/>
</dbReference>
<sequence length="55" mass="6486">MPQLNPAPWLMILTFSWLMFLVFLPPKVLAHAFPNDPAKQSAFKPNTNAWNWPWY</sequence>
<comment type="subcellular location">
    <subcellularLocation>
        <location evidence="1 14">Mitochondrion membrane</location>
        <topology evidence="1 14">Single-pass membrane protein</topology>
    </subcellularLocation>
</comment>
<evidence type="ECO:0000256" key="11">
    <source>
        <dbReference type="ARBA" id="ARBA00023310"/>
    </source>
</evidence>
<keyword evidence="15" id="KW-0732">Signal</keyword>
<comment type="function">
    <text evidence="12">Subunit 8, of the mitochondrial membrane ATP synthase complex (F(1)F(0) ATP synthase or Complex V) that produces ATP from ADP in the presence of a proton gradient across the membrane which is generated by electron transport complexes of the respiratory chain. ATP synthase complex consist of a soluble F(1) head domain - the catalytic core - and a membrane F(1) domain - the membrane proton channel. These two domains are linked by a central stalk rotating inside the F(1) region and a stationary peripheral stalk. During catalysis, ATP synthesis in the catalytic domain of F(1) is coupled via a rotary mechanism of the central stalk subunits to proton translocation. In vivo, can only synthesize ATP although its ATP hydrolase activity can be activated artificially in vitro. Part of the complex F(0) domain.</text>
</comment>
<evidence type="ECO:0000256" key="3">
    <source>
        <dbReference type="ARBA" id="ARBA00022448"/>
    </source>
</evidence>
<evidence type="ECO:0000256" key="4">
    <source>
        <dbReference type="ARBA" id="ARBA00022547"/>
    </source>
</evidence>
<keyword evidence="8 14" id="KW-0406">Ion transport</keyword>
<evidence type="ECO:0000256" key="9">
    <source>
        <dbReference type="ARBA" id="ARBA00023128"/>
    </source>
</evidence>
<evidence type="ECO:0000256" key="8">
    <source>
        <dbReference type="ARBA" id="ARBA00023065"/>
    </source>
</evidence>